<evidence type="ECO:0000256" key="9">
    <source>
        <dbReference type="ARBA" id="ARBA00023170"/>
    </source>
</evidence>
<dbReference type="CDD" id="cd01347">
    <property type="entry name" value="ligand_gated_channel"/>
    <property type="match status" value="1"/>
</dbReference>
<gene>
    <name evidence="16" type="ORF">C666_11135</name>
</gene>
<keyword evidence="17" id="KW-1185">Reference proteome</keyword>
<dbReference type="Gene3D" id="2.40.170.20">
    <property type="entry name" value="TonB-dependent receptor, beta-barrel domain"/>
    <property type="match status" value="1"/>
</dbReference>
<dbReference type="SUPFAM" id="SSF56935">
    <property type="entry name" value="Porins"/>
    <property type="match status" value="1"/>
</dbReference>
<organism evidence="16 17">
    <name type="scientific">Thauera linaloolentis (strain DSM 12138 / JCM 21573 / CCUG 41526 / CIP 105981 / IAM 15112 / NBRC 102519 / 47Lol)</name>
    <dbReference type="NCBI Taxonomy" id="1123367"/>
    <lineage>
        <taxon>Bacteria</taxon>
        <taxon>Pseudomonadati</taxon>
        <taxon>Pseudomonadota</taxon>
        <taxon>Betaproteobacteria</taxon>
        <taxon>Rhodocyclales</taxon>
        <taxon>Zoogloeaceae</taxon>
        <taxon>Thauera</taxon>
    </lineage>
</organism>
<evidence type="ECO:0000256" key="13">
    <source>
        <dbReference type="SAM" id="MobiDB-lite"/>
    </source>
</evidence>
<accession>N6YY81</accession>
<comment type="similarity">
    <text evidence="2 11 12">Belongs to the TonB-dependent receptor family.</text>
</comment>
<evidence type="ECO:0000256" key="11">
    <source>
        <dbReference type="PROSITE-ProRule" id="PRU01360"/>
    </source>
</evidence>
<feature type="domain" description="TonB-dependent receptor-like beta-barrel" evidence="14">
    <location>
        <begin position="176"/>
        <end position="644"/>
    </location>
</feature>
<dbReference type="Gene3D" id="2.170.130.10">
    <property type="entry name" value="TonB-dependent receptor, plug domain"/>
    <property type="match status" value="1"/>
</dbReference>
<dbReference type="InterPro" id="IPR036942">
    <property type="entry name" value="Beta-barrel_TonB_sf"/>
</dbReference>
<keyword evidence="3 11" id="KW-0813">Transport</keyword>
<dbReference type="Proteomes" id="UP000013232">
    <property type="component" value="Unassembled WGS sequence"/>
</dbReference>
<evidence type="ECO:0000256" key="6">
    <source>
        <dbReference type="ARBA" id="ARBA00022729"/>
    </source>
</evidence>
<keyword evidence="9 16" id="KW-0675">Receptor</keyword>
<dbReference type="PROSITE" id="PS52016">
    <property type="entry name" value="TONB_DEPENDENT_REC_3"/>
    <property type="match status" value="1"/>
</dbReference>
<dbReference type="InterPro" id="IPR012910">
    <property type="entry name" value="Plug_dom"/>
</dbReference>
<reference evidence="16 17" key="1">
    <citation type="submission" date="2012-09" db="EMBL/GenBank/DDBJ databases">
        <title>Draft Genome Sequences of 6 Strains from Genus Thauera.</title>
        <authorList>
            <person name="Liu B."/>
            <person name="Shapleigh J.P."/>
            <person name="Frostegard A.H."/>
        </authorList>
    </citation>
    <scope>NUCLEOTIDE SEQUENCE [LARGE SCALE GENOMIC DNA]</scope>
    <source>
        <strain evidence="17">47Lol / DSM 12138</strain>
    </source>
</reference>
<protein>
    <submittedName>
        <fullName evidence="16">Putative TonB-dependent receptor</fullName>
    </submittedName>
</protein>
<keyword evidence="6" id="KW-0732">Signal</keyword>
<dbReference type="InterPro" id="IPR037066">
    <property type="entry name" value="Plug_dom_sf"/>
</dbReference>
<comment type="subcellular location">
    <subcellularLocation>
        <location evidence="1 11">Cell outer membrane</location>
        <topology evidence="1 11">Multi-pass membrane protein</topology>
    </subcellularLocation>
</comment>
<dbReference type="eggNOG" id="COG4206">
    <property type="taxonomic scope" value="Bacteria"/>
</dbReference>
<sequence>MCLPMAQPAMAQTEPGEEDGDRVFILGQITVTGQRDDGGQAVATRTISRAQMDDFGTDGLLEAIDLLPGVNVSPGSGSRNEGNFRIRGFDSWRVPLMMDGIRLYLPYDNRIDIGRFLTPDLSEIQVSKGYVSVLNGPGGMGGAINLVTRKPVKPLEAEGRLSMLMGEGGQRNGLAYYGNVGGKQQDWYWQASFEQRDIDHWRLSRDYDATSREAGGDRDRSDSRDKRLNLKLGYTPNGTDEYSVNFVRQEGTKSAVFSTHPSNRDRDWDWPQWDVWSLYWLSHTQLSDTAYLKTKAFYNQFDNELMMHNFNSLSTYDDTSYGFSLESGTTYFSRHTLKAALHYRSDEHTAWDKEYAPPFETPKQDAEEETWSFAVEDTFHITPALDLVGGIGYDDRKTKKVEQFSASQTPQFFEYDAKDASAWNYQGALIWRYRDTGRLDFSVSRRISMPTMFHRFSSRFGGATSNPGLKPEKALNFELALSDRIADGWFGEIALFHNEIDDLMQGVDVEYPAGSGRFYTQNQNVGQGTFKGIELSLNGFVTPALEIGGNYTYTDVDIELDRSAVNSTLSRNEIPRHAGMLYAKWTPMHRLAVMPYIESASSRWSTNTLANSPDVRTGSHTLVNVQLAYQVTSAFDLSLNARNLFDKDYALTHGYPQEGRNFVLTARLRY</sequence>
<feature type="region of interest" description="Disordered" evidence="13">
    <location>
        <begin position="209"/>
        <end position="229"/>
    </location>
</feature>
<evidence type="ECO:0000256" key="12">
    <source>
        <dbReference type="RuleBase" id="RU003357"/>
    </source>
</evidence>
<dbReference type="InterPro" id="IPR039426">
    <property type="entry name" value="TonB-dep_rcpt-like"/>
</dbReference>
<evidence type="ECO:0000256" key="3">
    <source>
        <dbReference type="ARBA" id="ARBA00022448"/>
    </source>
</evidence>
<keyword evidence="4 11" id="KW-1134">Transmembrane beta strand</keyword>
<feature type="compositionally biased region" description="Basic and acidic residues" evidence="13">
    <location>
        <begin position="209"/>
        <end position="228"/>
    </location>
</feature>
<proteinExistence type="inferred from homology"/>
<evidence type="ECO:0000256" key="2">
    <source>
        <dbReference type="ARBA" id="ARBA00009810"/>
    </source>
</evidence>
<dbReference type="Pfam" id="PF07715">
    <property type="entry name" value="Plug"/>
    <property type="match status" value="1"/>
</dbReference>
<dbReference type="Pfam" id="PF00593">
    <property type="entry name" value="TonB_dep_Rec_b-barrel"/>
    <property type="match status" value="1"/>
</dbReference>
<dbReference type="EMBL" id="AMXE01000039">
    <property type="protein sequence ID" value="ENO87342.1"/>
    <property type="molecule type" value="Genomic_DNA"/>
</dbReference>
<evidence type="ECO:0000256" key="10">
    <source>
        <dbReference type="ARBA" id="ARBA00023237"/>
    </source>
</evidence>
<evidence type="ECO:0000256" key="8">
    <source>
        <dbReference type="ARBA" id="ARBA00023136"/>
    </source>
</evidence>
<keyword evidence="5 11" id="KW-0812">Transmembrane</keyword>
<evidence type="ECO:0000256" key="7">
    <source>
        <dbReference type="ARBA" id="ARBA00023077"/>
    </source>
</evidence>
<dbReference type="STRING" id="1123367.GCA_000621305_00260"/>
<evidence type="ECO:0000313" key="16">
    <source>
        <dbReference type="EMBL" id="ENO87342.1"/>
    </source>
</evidence>
<keyword evidence="7 12" id="KW-0798">TonB box</keyword>
<dbReference type="InterPro" id="IPR000531">
    <property type="entry name" value="Beta-barrel_TonB"/>
</dbReference>
<keyword evidence="8 11" id="KW-0472">Membrane</keyword>
<evidence type="ECO:0000256" key="5">
    <source>
        <dbReference type="ARBA" id="ARBA00022692"/>
    </source>
</evidence>
<dbReference type="PANTHER" id="PTHR30069">
    <property type="entry name" value="TONB-DEPENDENT OUTER MEMBRANE RECEPTOR"/>
    <property type="match status" value="1"/>
</dbReference>
<dbReference type="PANTHER" id="PTHR30069:SF29">
    <property type="entry name" value="HEMOGLOBIN AND HEMOGLOBIN-HAPTOGLOBIN-BINDING PROTEIN 1-RELATED"/>
    <property type="match status" value="1"/>
</dbReference>
<evidence type="ECO:0000256" key="4">
    <source>
        <dbReference type="ARBA" id="ARBA00022452"/>
    </source>
</evidence>
<evidence type="ECO:0000313" key="17">
    <source>
        <dbReference type="Proteomes" id="UP000013232"/>
    </source>
</evidence>
<dbReference type="AlphaFoldDB" id="N6YY81"/>
<evidence type="ECO:0000259" key="14">
    <source>
        <dbReference type="Pfam" id="PF00593"/>
    </source>
</evidence>
<feature type="domain" description="TonB-dependent receptor plug" evidence="15">
    <location>
        <begin position="42"/>
        <end position="143"/>
    </location>
</feature>
<dbReference type="GO" id="GO:0009279">
    <property type="term" value="C:cell outer membrane"/>
    <property type="evidence" value="ECO:0007669"/>
    <property type="project" value="UniProtKB-SubCell"/>
</dbReference>
<keyword evidence="10 11" id="KW-0998">Cell outer membrane</keyword>
<dbReference type="GO" id="GO:0044718">
    <property type="term" value="P:siderophore transmembrane transport"/>
    <property type="evidence" value="ECO:0007669"/>
    <property type="project" value="TreeGrafter"/>
</dbReference>
<evidence type="ECO:0000256" key="1">
    <source>
        <dbReference type="ARBA" id="ARBA00004571"/>
    </source>
</evidence>
<dbReference type="GO" id="GO:0015344">
    <property type="term" value="F:siderophore uptake transmembrane transporter activity"/>
    <property type="evidence" value="ECO:0007669"/>
    <property type="project" value="TreeGrafter"/>
</dbReference>
<comment type="caution">
    <text evidence="16">The sequence shown here is derived from an EMBL/GenBank/DDBJ whole genome shotgun (WGS) entry which is preliminary data.</text>
</comment>
<name>N6YY81_THAL4</name>
<evidence type="ECO:0000259" key="15">
    <source>
        <dbReference type="Pfam" id="PF07715"/>
    </source>
</evidence>